<dbReference type="RefSeq" id="WP_344104429.1">
    <property type="nucleotide sequence ID" value="NZ_BAAANL010000006.1"/>
</dbReference>
<dbReference type="SUPFAM" id="SSF52038">
    <property type="entry name" value="Barstar-related"/>
    <property type="match status" value="1"/>
</dbReference>
<dbReference type="Proteomes" id="UP001501094">
    <property type="component" value="Unassembled WGS sequence"/>
</dbReference>
<sequence>MTDDLPVRTLDGASFTDFEGFAAAFSRLLDGHTWTGNLDAFNDILRGGFGTPENGWILRWTHSAASRAALGPEKFDVIVEILRDHGPGGPESASGIHLELS</sequence>
<accession>A0ABN2NHR3</accession>
<evidence type="ECO:0000256" key="1">
    <source>
        <dbReference type="ARBA" id="ARBA00006845"/>
    </source>
</evidence>
<dbReference type="Gene3D" id="3.30.370.10">
    <property type="entry name" value="Barstar-like"/>
    <property type="match status" value="1"/>
</dbReference>
<gene>
    <name evidence="3" type="ORF">GCM10009751_30260</name>
</gene>
<evidence type="ECO:0000313" key="4">
    <source>
        <dbReference type="Proteomes" id="UP001501094"/>
    </source>
</evidence>
<evidence type="ECO:0000313" key="3">
    <source>
        <dbReference type="EMBL" id="GAA1869416.1"/>
    </source>
</evidence>
<organism evidence="3 4">
    <name type="scientific">Myceligenerans crystallogenes</name>
    <dbReference type="NCBI Taxonomy" id="316335"/>
    <lineage>
        <taxon>Bacteria</taxon>
        <taxon>Bacillati</taxon>
        <taxon>Actinomycetota</taxon>
        <taxon>Actinomycetes</taxon>
        <taxon>Micrococcales</taxon>
        <taxon>Promicromonosporaceae</taxon>
        <taxon>Myceligenerans</taxon>
    </lineage>
</organism>
<dbReference type="InterPro" id="IPR000468">
    <property type="entry name" value="Barstar"/>
</dbReference>
<dbReference type="EMBL" id="BAAANL010000006">
    <property type="protein sequence ID" value="GAA1869416.1"/>
    <property type="molecule type" value="Genomic_DNA"/>
</dbReference>
<evidence type="ECO:0000259" key="2">
    <source>
        <dbReference type="Pfam" id="PF01337"/>
    </source>
</evidence>
<comment type="caution">
    <text evidence="3">The sequence shown here is derived from an EMBL/GenBank/DDBJ whole genome shotgun (WGS) entry which is preliminary data.</text>
</comment>
<dbReference type="InterPro" id="IPR035905">
    <property type="entry name" value="Barstar-like_sf"/>
</dbReference>
<dbReference type="Pfam" id="PF01337">
    <property type="entry name" value="Barstar"/>
    <property type="match status" value="1"/>
</dbReference>
<name>A0ABN2NHR3_9MICO</name>
<keyword evidence="4" id="KW-1185">Reference proteome</keyword>
<protein>
    <recommendedName>
        <fullName evidence="2">Barstar (barnase inhibitor) domain-containing protein</fullName>
    </recommendedName>
</protein>
<feature type="domain" description="Barstar (barnase inhibitor)" evidence="2">
    <location>
        <begin position="6"/>
        <end position="84"/>
    </location>
</feature>
<reference evidence="3 4" key="1">
    <citation type="journal article" date="2019" name="Int. J. Syst. Evol. Microbiol.">
        <title>The Global Catalogue of Microorganisms (GCM) 10K type strain sequencing project: providing services to taxonomists for standard genome sequencing and annotation.</title>
        <authorList>
            <consortium name="The Broad Institute Genomics Platform"/>
            <consortium name="The Broad Institute Genome Sequencing Center for Infectious Disease"/>
            <person name="Wu L."/>
            <person name="Ma J."/>
        </authorList>
    </citation>
    <scope>NUCLEOTIDE SEQUENCE [LARGE SCALE GENOMIC DNA]</scope>
    <source>
        <strain evidence="3 4">JCM 14326</strain>
    </source>
</reference>
<proteinExistence type="inferred from homology"/>
<comment type="similarity">
    <text evidence="1">Belongs to the barstar family.</text>
</comment>